<protein>
    <submittedName>
        <fullName evidence="2">Uncharacterized protein</fullName>
    </submittedName>
</protein>
<organism evidence="2">
    <name type="scientific">Ostreococcus tauri</name>
    <name type="common">Marine green alga</name>
    <dbReference type="NCBI Taxonomy" id="70448"/>
    <lineage>
        <taxon>Eukaryota</taxon>
        <taxon>Viridiplantae</taxon>
        <taxon>Chlorophyta</taxon>
        <taxon>Mamiellophyceae</taxon>
        <taxon>Mamiellales</taxon>
        <taxon>Bathycoccaceae</taxon>
        <taxon>Ostreococcus</taxon>
    </lineage>
</organism>
<gene>
    <name evidence="2" type="ORF">BE221DRAFT_193108</name>
</gene>
<sequence length="57" mass="6010">MENRNALDTFAARLAPVAARAPSLGPPRARECAGVVHEARRRAARTSARGRGANIAT</sequence>
<evidence type="ECO:0000256" key="1">
    <source>
        <dbReference type="SAM" id="MobiDB-lite"/>
    </source>
</evidence>
<accession>A0A1Y5IB34</accession>
<feature type="compositionally biased region" description="Low complexity" evidence="1">
    <location>
        <begin position="45"/>
        <end position="57"/>
    </location>
</feature>
<dbReference type="AlphaFoldDB" id="A0A1Y5IB34"/>
<dbReference type="Proteomes" id="UP000195557">
    <property type="component" value="Unassembled WGS sequence"/>
</dbReference>
<feature type="non-terminal residue" evidence="2">
    <location>
        <position position="57"/>
    </location>
</feature>
<dbReference type="EMBL" id="KZ155790">
    <property type="protein sequence ID" value="OUS45424.1"/>
    <property type="molecule type" value="Genomic_DNA"/>
</dbReference>
<feature type="region of interest" description="Disordered" evidence="1">
    <location>
        <begin position="20"/>
        <end position="57"/>
    </location>
</feature>
<evidence type="ECO:0000313" key="2">
    <source>
        <dbReference type="EMBL" id="OUS45424.1"/>
    </source>
</evidence>
<proteinExistence type="predicted"/>
<name>A0A1Y5IB34_OSTTA</name>
<reference evidence="2" key="1">
    <citation type="submission" date="2017-04" db="EMBL/GenBank/DDBJ databases">
        <title>Population genomics of picophytoplankton unveils novel chromosome hypervariability.</title>
        <authorList>
            <consortium name="DOE Joint Genome Institute"/>
            <person name="Blanc-Mathieu R."/>
            <person name="Krasovec M."/>
            <person name="Hebrard M."/>
            <person name="Yau S."/>
            <person name="Desgranges E."/>
            <person name="Martin J."/>
            <person name="Schackwitz W."/>
            <person name="Kuo A."/>
            <person name="Salin G."/>
            <person name="Donnadieu C."/>
            <person name="Desdevises Y."/>
            <person name="Sanchez-Ferandin S."/>
            <person name="Moreau H."/>
            <person name="Rivals E."/>
            <person name="Grigoriev I.V."/>
            <person name="Grimsley N."/>
            <person name="Eyre-Walker A."/>
            <person name="Piganeau G."/>
        </authorList>
    </citation>
    <scope>NUCLEOTIDE SEQUENCE [LARGE SCALE GENOMIC DNA]</scope>
    <source>
        <strain evidence="2">RCC 1115</strain>
    </source>
</reference>